<gene>
    <name evidence="1" type="ORF">GALL_510740</name>
</gene>
<dbReference type="AntiFam" id="ANF00173">
    <property type="entry name" value="Shadow ORF (opposite ppk)"/>
</dbReference>
<organism evidence="1">
    <name type="scientific">mine drainage metagenome</name>
    <dbReference type="NCBI Taxonomy" id="410659"/>
    <lineage>
        <taxon>unclassified sequences</taxon>
        <taxon>metagenomes</taxon>
        <taxon>ecological metagenomes</taxon>
    </lineage>
</organism>
<name>A0A1J5PPX6_9ZZZZ</name>
<comment type="caution">
    <text evidence="1">The sequence shown here is derived from an EMBL/GenBank/DDBJ whole genome shotgun (WGS) entry which is preliminary data.</text>
</comment>
<protein>
    <submittedName>
        <fullName evidence="1">Uncharacterized protein</fullName>
    </submittedName>
</protein>
<dbReference type="AlphaFoldDB" id="A0A1J5PPX6"/>
<evidence type="ECO:0000313" key="1">
    <source>
        <dbReference type="EMBL" id="OIQ67347.1"/>
    </source>
</evidence>
<proteinExistence type="predicted"/>
<accession>A0A1J5PPX6</accession>
<sequence length="350" mass="39134">MVQQQVASADAVEDFDVRAGPCGGHARGVGREQHLRFDHVVEDFLQAHEVDGPVHPVAVLRHDIVLALQAVDDDLRTFGGHFQPDRIAIMPRTQFALKRRAQIGDVVVVEENLAVAGDAELVHAQHGQPRKELAGECLHEGRKQYETVARIAQIRWHGHDAGQGARCLYHAEFDIAAERVGAVELHREIQALVEHAREGVRRVEADGGQQRRDLGIEVMLRPFGLRRSPVGGEINADPLLFQFRQYRLLQHPILVGDQAVRTLGNDGQDVACQHAVRCSRQRVRFHHVLQRRHPGFKKLVHIARHDAEKPQPFEQGIGVVERLKQHAAVEFESAQLTIEQARCGGGMGHE</sequence>
<dbReference type="EMBL" id="MLJW01005985">
    <property type="protein sequence ID" value="OIQ67347.1"/>
    <property type="molecule type" value="Genomic_DNA"/>
</dbReference>
<reference evidence="1" key="1">
    <citation type="submission" date="2016-10" db="EMBL/GenBank/DDBJ databases">
        <title>Sequence of Gallionella enrichment culture.</title>
        <authorList>
            <person name="Poehlein A."/>
            <person name="Muehling M."/>
            <person name="Daniel R."/>
        </authorList>
    </citation>
    <scope>NUCLEOTIDE SEQUENCE</scope>
</reference>